<sequence>MKYICLKDLKAEHDRWLHKVNAAEEKRRSIEKLQRAKQREDETWVRFYRYCLERT</sequence>
<gene>
    <name evidence="2" type="ORF">M1B79_08480</name>
</gene>
<dbReference type="AlphaFoldDB" id="A0A9X2NR72"/>
<feature type="coiled-coil region" evidence="1">
    <location>
        <begin position="6"/>
        <end position="43"/>
    </location>
</feature>
<reference evidence="2" key="2">
    <citation type="submission" date="2022-04" db="EMBL/GenBank/DDBJ databases">
        <authorList>
            <person name="Fokt H."/>
            <person name="Baines J."/>
        </authorList>
    </citation>
    <scope>NUCLEOTIDE SEQUENCE</scope>
    <source>
        <strain evidence="2">KH365_2</strain>
    </source>
</reference>
<dbReference type="EMBL" id="JAMZED010000016">
    <property type="protein sequence ID" value="MCR6504711.1"/>
    <property type="molecule type" value="Genomic_DNA"/>
</dbReference>
<reference evidence="2" key="1">
    <citation type="journal article" date="2022" name="Arch. Microbiol.">
        <title>Bacteroides muris sp. nov. isolated from the cecum of wild-derived house mice.</title>
        <authorList>
            <person name="Fokt H."/>
            <person name="Unni R."/>
            <person name="Repnik U."/>
            <person name="Schmitz R.A."/>
            <person name="Bramkamp M."/>
            <person name="Baines J.F."/>
            <person name="Unterweger D."/>
        </authorList>
    </citation>
    <scope>NUCLEOTIDE SEQUENCE</scope>
    <source>
        <strain evidence="2">KH365_2</strain>
    </source>
</reference>
<evidence type="ECO:0000256" key="1">
    <source>
        <dbReference type="SAM" id="Coils"/>
    </source>
</evidence>
<evidence type="ECO:0000313" key="3">
    <source>
        <dbReference type="Proteomes" id="UP001143192"/>
    </source>
</evidence>
<keyword evidence="1" id="KW-0175">Coiled coil</keyword>
<keyword evidence="3" id="KW-1185">Reference proteome</keyword>
<evidence type="ECO:0000313" key="2">
    <source>
        <dbReference type="EMBL" id="MCR6504711.1"/>
    </source>
</evidence>
<accession>A0A9X2NR72</accession>
<proteinExistence type="predicted"/>
<comment type="caution">
    <text evidence="2">The sequence shown here is derived from an EMBL/GenBank/DDBJ whole genome shotgun (WGS) entry which is preliminary data.</text>
</comment>
<name>A0A9X2NR72_9BACE</name>
<dbReference type="Proteomes" id="UP001143192">
    <property type="component" value="Unassembled WGS sequence"/>
</dbReference>
<protein>
    <submittedName>
        <fullName evidence="2">PcfJ domain-containing protein</fullName>
    </submittedName>
</protein>
<organism evidence="2 3">
    <name type="scientific">Bacteroides muris</name>
    <name type="common">ex Fokt et al. 2023</name>
    <dbReference type="NCBI Taxonomy" id="2937417"/>
    <lineage>
        <taxon>Bacteria</taxon>
        <taxon>Pseudomonadati</taxon>
        <taxon>Bacteroidota</taxon>
        <taxon>Bacteroidia</taxon>
        <taxon>Bacteroidales</taxon>
        <taxon>Bacteroidaceae</taxon>
        <taxon>Bacteroides</taxon>
    </lineage>
</organism>